<dbReference type="HAMAP" id="MF_03046">
    <property type="entry name" value="ENY2_Sus1"/>
    <property type="match status" value="1"/>
</dbReference>
<reference evidence="5" key="1">
    <citation type="journal article" date="2012" name="G3 (Bethesda)">
        <title>Pichia sorbitophila, an interspecies yeast hybrid reveals early steps of genome resolution following polyploidization.</title>
        <authorList>
            <person name="Leh Louis V."/>
            <person name="Despons L."/>
            <person name="Friedrich A."/>
            <person name="Martin T."/>
            <person name="Durrens P."/>
            <person name="Casaregola S."/>
            <person name="Neuveglise C."/>
            <person name="Fairhead C."/>
            <person name="Marck C."/>
            <person name="Cruz J.A."/>
            <person name="Straub M.L."/>
            <person name="Kugler V."/>
            <person name="Sacerdot C."/>
            <person name="Uzunov Z."/>
            <person name="Thierry A."/>
            <person name="Weiss S."/>
            <person name="Bleykasten C."/>
            <person name="De Montigny J."/>
            <person name="Jacques N."/>
            <person name="Jung P."/>
            <person name="Lemaire M."/>
            <person name="Mallet S."/>
            <person name="Morel G."/>
            <person name="Richard G.F."/>
            <person name="Sarkar A."/>
            <person name="Savel G."/>
            <person name="Schacherer J."/>
            <person name="Seret M.L."/>
            <person name="Talla E."/>
            <person name="Samson G."/>
            <person name="Jubin C."/>
            <person name="Poulain J."/>
            <person name="Vacherie B."/>
            <person name="Barbe V."/>
            <person name="Pelletier E."/>
            <person name="Sherman D.J."/>
            <person name="Westhof E."/>
            <person name="Weissenbach J."/>
            <person name="Baret P.V."/>
            <person name="Wincker P."/>
            <person name="Gaillardin C."/>
            <person name="Dujon B."/>
            <person name="Souciet J.L."/>
        </authorList>
    </citation>
    <scope>NUCLEOTIDE SEQUENCE [LARGE SCALE GENOMIC DNA]</scope>
    <source>
        <strain evidence="5">CBS 270.75 / DBVPG 7215 / KCTC 17166 / NRRL Y-17582</strain>
    </source>
</reference>
<dbReference type="GO" id="GO:0032880">
    <property type="term" value="P:regulation of protein localization"/>
    <property type="evidence" value="ECO:0007669"/>
    <property type="project" value="EnsemblFungi"/>
</dbReference>
<keyword evidence="5" id="KW-1185">Reference proteome</keyword>
<dbReference type="GO" id="GO:0003682">
    <property type="term" value="F:chromatin binding"/>
    <property type="evidence" value="ECO:0007669"/>
    <property type="project" value="EnsemblFungi"/>
</dbReference>
<dbReference type="InterPro" id="IPR018783">
    <property type="entry name" value="TF_ENY2"/>
</dbReference>
<dbReference type="GO" id="GO:0015031">
    <property type="term" value="P:protein transport"/>
    <property type="evidence" value="ECO:0007669"/>
    <property type="project" value="UniProtKB-KW"/>
</dbReference>
<keyword evidence="3" id="KW-0813">Transport</keyword>
<comment type="function">
    <text evidence="3">Involved in mRNA export coupled transcription activation by association with both the TREX-2 and the SAGA complexes. At the promoters, SAGA is required for recruitment of the basal transcription machinery. It influences RNA polymerase II transcriptional activity through different activities such as TBP interaction and promoter selectivity, interaction with transcription activators, and chromatin modification through histone acetylation and deubiquitination. Within the SAGA complex, participates to a subcomplex required for deubiquitination of H2B and for the maintenance of steady-state H3 methylation levels. The TREX-2 complex functions in docking export-competent ribonucleoprotein particles (mRNPs) to the nuclear entrance of the nuclear pore complex (nuclear basket). TREX-2 participates in mRNA export and accurate chromatin positioning in the nucleus by tethering genes to the nuclear periphery. May also be involved in cytoplasmic mRNA decay by interaction with components of P-bodies.</text>
</comment>
<accession>G8JS25</accession>
<dbReference type="GeneID" id="11472266"/>
<dbReference type="GO" id="GO:0046695">
    <property type="term" value="C:SLIK (SAGA-like) complex"/>
    <property type="evidence" value="ECO:0007669"/>
    <property type="project" value="EnsemblFungi"/>
</dbReference>
<dbReference type="RefSeq" id="XP_003645761.1">
    <property type="nucleotide sequence ID" value="XM_003645713.1"/>
</dbReference>
<dbReference type="GO" id="GO:0005654">
    <property type="term" value="C:nucleoplasm"/>
    <property type="evidence" value="ECO:0007669"/>
    <property type="project" value="UniProtKB-SubCell"/>
</dbReference>
<dbReference type="OMA" id="YESGWFD"/>
<dbReference type="GO" id="GO:0005643">
    <property type="term" value="C:nuclear pore"/>
    <property type="evidence" value="ECO:0007669"/>
    <property type="project" value="UniProtKB-UniRule"/>
</dbReference>
<keyword evidence="3" id="KW-0963">Cytoplasm</keyword>
<proteinExistence type="inferred from homology"/>
<dbReference type="InterPro" id="IPR038212">
    <property type="entry name" value="TF_EnY2_sf"/>
</dbReference>
<keyword evidence="2 3" id="KW-0811">Translocation</keyword>
<dbReference type="PANTHER" id="PTHR12514">
    <property type="entry name" value="ENHANCER OF YELLOW 2 TRANSCRIPTION FACTOR"/>
    <property type="match status" value="1"/>
</dbReference>
<dbReference type="STRING" id="931890.G8JS25"/>
<dbReference type="FunCoup" id="G8JS25">
    <property type="interactions" value="346"/>
</dbReference>
<dbReference type="Gene3D" id="1.10.246.140">
    <property type="match status" value="1"/>
</dbReference>
<dbReference type="GO" id="GO:0045944">
    <property type="term" value="P:positive regulation of transcription by RNA polymerase II"/>
    <property type="evidence" value="ECO:0007669"/>
    <property type="project" value="EnsemblFungi"/>
</dbReference>
<keyword evidence="3" id="KW-0805">Transcription regulation</keyword>
<evidence type="ECO:0000256" key="1">
    <source>
        <dbReference type="ARBA" id="ARBA00022853"/>
    </source>
</evidence>
<evidence type="ECO:0000313" key="4">
    <source>
        <dbReference type="EMBL" id="AET38944.1"/>
    </source>
</evidence>
<dbReference type="GO" id="GO:0000932">
    <property type="term" value="C:P-body"/>
    <property type="evidence" value="ECO:0007669"/>
    <property type="project" value="UniProtKB-SubCell"/>
</dbReference>
<keyword evidence="3" id="KW-0804">Transcription</keyword>
<dbReference type="eggNOG" id="ENOG502S9WJ">
    <property type="taxonomic scope" value="Eukaryota"/>
</dbReference>
<dbReference type="GO" id="GO:0071028">
    <property type="term" value="P:nuclear mRNA surveillance"/>
    <property type="evidence" value="ECO:0007669"/>
    <property type="project" value="EnsemblFungi"/>
</dbReference>
<sequence length="99" mass="11549">MTSTDKEAMDLRAQIQQYLVESGNYERISNKLAQRLLDEGWMEQVKKITRETMEDDNTTNFSEVLKRVEPEAVNLVSSNTKDEIMQQIKAFLYDIVDTQ</sequence>
<protein>
    <recommendedName>
        <fullName evidence="3">Transcription and mRNA export factor SUS1</fullName>
    </recommendedName>
</protein>
<comment type="similarity">
    <text evidence="3">Belongs to the ENY2 family.</text>
</comment>
<keyword evidence="3" id="KW-0010">Activator</keyword>
<dbReference type="OrthoDB" id="6221744at2759"/>
<gene>
    <name evidence="3" type="primary">SUS1</name>
    <name evidence="4" type="ordered locus">Ecym_3460</name>
</gene>
<dbReference type="GO" id="GO:0008047">
    <property type="term" value="F:enzyme activator activity"/>
    <property type="evidence" value="ECO:0007669"/>
    <property type="project" value="EnsemblFungi"/>
</dbReference>
<dbReference type="GO" id="GO:0000124">
    <property type="term" value="C:SAGA complex"/>
    <property type="evidence" value="ECO:0007669"/>
    <property type="project" value="UniProtKB-UniRule"/>
</dbReference>
<dbReference type="Proteomes" id="UP000006790">
    <property type="component" value="Chromosome 3"/>
</dbReference>
<dbReference type="GO" id="GO:0016973">
    <property type="term" value="P:poly(A)+ mRNA export from nucleus"/>
    <property type="evidence" value="ECO:0007669"/>
    <property type="project" value="EnsemblFungi"/>
</dbReference>
<dbReference type="Pfam" id="PF10163">
    <property type="entry name" value="EnY2"/>
    <property type="match status" value="1"/>
</dbReference>
<dbReference type="GO" id="GO:0003713">
    <property type="term" value="F:transcription coactivator activity"/>
    <property type="evidence" value="ECO:0007669"/>
    <property type="project" value="UniProtKB-UniRule"/>
</dbReference>
<name>G8JS25_ERECY</name>
<comment type="subunit">
    <text evidence="3">Component of the nuclear pore complex (NPC)-associated TREX-2 complex (transcription and export complex 2), composed of at least SUS1, SAC3, THP1, SEM1, and CDC31. TREX-2 contains 2 SUS1 chains. The TREX-2 complex interacts with the nucleoporin NUP1. Component of the 1.8 MDa SAGA transcription coactivator-HAT complex. SAGA is built of 5 distinct domains with specialized functions. Within the SAGA complex, SUS1, SGF11, SGF73 and UBP8 form an additional subcomplex of SAGA called the DUB module (deubiquitination module). Interacts directly with THP1, SAC3, SGF11, and with the RNA polymerase II.</text>
</comment>
<evidence type="ECO:0000313" key="5">
    <source>
        <dbReference type="Proteomes" id="UP000006790"/>
    </source>
</evidence>
<comment type="subcellular location">
    <subcellularLocation>
        <location evidence="3">Nucleus</location>
        <location evidence="3">Nucleoplasm</location>
    </subcellularLocation>
    <subcellularLocation>
        <location evidence="3">Cytoplasm</location>
        <location evidence="3">P-body</location>
    </subcellularLocation>
</comment>
<evidence type="ECO:0000256" key="3">
    <source>
        <dbReference type="HAMAP-Rule" id="MF_03046"/>
    </source>
</evidence>
<organism evidence="4 5">
    <name type="scientific">Eremothecium cymbalariae (strain CBS 270.75 / DBVPG 7215 / KCTC 17166 / NRRL Y-17582)</name>
    <name type="common">Yeast</name>
    <dbReference type="NCBI Taxonomy" id="931890"/>
    <lineage>
        <taxon>Eukaryota</taxon>
        <taxon>Fungi</taxon>
        <taxon>Dikarya</taxon>
        <taxon>Ascomycota</taxon>
        <taxon>Saccharomycotina</taxon>
        <taxon>Saccharomycetes</taxon>
        <taxon>Saccharomycetales</taxon>
        <taxon>Saccharomycetaceae</taxon>
        <taxon>Eremothecium</taxon>
    </lineage>
</organism>
<dbReference type="KEGG" id="erc:Ecym_3460"/>
<keyword evidence="3" id="KW-0509">mRNA transport</keyword>
<dbReference type="GO" id="GO:0071819">
    <property type="term" value="C:DUBm complex"/>
    <property type="evidence" value="ECO:0007669"/>
    <property type="project" value="UniProtKB-UniRule"/>
</dbReference>
<keyword evidence="3" id="KW-0653">Protein transport</keyword>
<dbReference type="AlphaFoldDB" id="G8JS25"/>
<evidence type="ECO:0000256" key="2">
    <source>
        <dbReference type="ARBA" id="ARBA00023010"/>
    </source>
</evidence>
<dbReference type="GO" id="GO:0006368">
    <property type="term" value="P:transcription elongation by RNA polymerase II"/>
    <property type="evidence" value="ECO:0007669"/>
    <property type="project" value="UniProtKB-UniRule"/>
</dbReference>
<dbReference type="EMBL" id="CP002499">
    <property type="protein sequence ID" value="AET38944.1"/>
    <property type="molecule type" value="Genomic_DNA"/>
</dbReference>
<dbReference type="HOGENOM" id="CLU_134052_2_1_1"/>
<dbReference type="GO" id="GO:0006325">
    <property type="term" value="P:chromatin organization"/>
    <property type="evidence" value="ECO:0007669"/>
    <property type="project" value="UniProtKB-KW"/>
</dbReference>
<dbReference type="GO" id="GO:0000973">
    <property type="term" value="P:post-transcriptional tethering of RNA polymerase II gene DNA at nuclear periphery"/>
    <property type="evidence" value="ECO:0007669"/>
    <property type="project" value="EnsemblFungi"/>
</dbReference>
<keyword evidence="1 3" id="KW-0156">Chromatin regulator</keyword>
<keyword evidence="3" id="KW-0539">Nucleus</keyword>
<dbReference type="GO" id="GO:0070390">
    <property type="term" value="C:transcription export complex 2"/>
    <property type="evidence" value="ECO:0007669"/>
    <property type="project" value="UniProtKB-UniRule"/>
</dbReference>
<dbReference type="InParanoid" id="G8JS25"/>